<sequence>MDYVEKLESITVVRFTLGLYEKPYENLKLRAAAFLNRAYSPDQTLWNVVVDGPQYWVTHAGIGPKVIETLADAINAEIGAKVVDVVVPAKRVREQGYYWTNERLQKANAMMDGGMSRNAVAKAHGKSSDGLKAALRRYKMEKPRAKGQWHPIETAPKDRYILVTGGNGLRIDQVMWGGWELDDTHNWCDLNGNRHPNAAVTHWMLLPPPPKQ</sequence>
<name>A0A6J7WQ33_9CAUD</name>
<accession>A0A6J7WQ33</accession>
<reference evidence="1" key="1">
    <citation type="submission" date="2020-05" db="EMBL/GenBank/DDBJ databases">
        <authorList>
            <person name="Chiriac C."/>
            <person name="Salcher M."/>
            <person name="Ghai R."/>
            <person name="Kavagutti S V."/>
        </authorList>
    </citation>
    <scope>NUCLEOTIDE SEQUENCE</scope>
</reference>
<organism evidence="1">
    <name type="scientific">uncultured Caudovirales phage</name>
    <dbReference type="NCBI Taxonomy" id="2100421"/>
    <lineage>
        <taxon>Viruses</taxon>
        <taxon>Duplodnaviria</taxon>
        <taxon>Heunggongvirae</taxon>
        <taxon>Uroviricota</taxon>
        <taxon>Caudoviricetes</taxon>
        <taxon>Peduoviridae</taxon>
        <taxon>Maltschvirus</taxon>
        <taxon>Maltschvirus maltsch</taxon>
    </lineage>
</organism>
<proteinExistence type="predicted"/>
<gene>
    <name evidence="1" type="ORF">UFOVP231_2</name>
</gene>
<evidence type="ECO:0008006" key="2">
    <source>
        <dbReference type="Google" id="ProtNLM"/>
    </source>
</evidence>
<dbReference type="EMBL" id="LR798279">
    <property type="protein sequence ID" value="CAB5219870.1"/>
    <property type="molecule type" value="Genomic_DNA"/>
</dbReference>
<protein>
    <recommendedName>
        <fullName evidence="2">DUF551 domain-containing protein</fullName>
    </recommendedName>
</protein>
<evidence type="ECO:0000313" key="1">
    <source>
        <dbReference type="EMBL" id="CAB5219870.1"/>
    </source>
</evidence>